<dbReference type="GO" id="GO:0046872">
    <property type="term" value="F:metal ion binding"/>
    <property type="evidence" value="ECO:0007669"/>
    <property type="project" value="UniProtKB-KW"/>
</dbReference>
<reference evidence="6" key="1">
    <citation type="journal article" date="2014" name="Front. Microbiol.">
        <title>High frequency of phylogenetically diverse reductive dehalogenase-homologous genes in deep subseafloor sedimentary metagenomes.</title>
        <authorList>
            <person name="Kawai M."/>
            <person name="Futagami T."/>
            <person name="Toyoda A."/>
            <person name="Takaki Y."/>
            <person name="Nishi S."/>
            <person name="Hori S."/>
            <person name="Arai W."/>
            <person name="Tsubouchi T."/>
            <person name="Morono Y."/>
            <person name="Uchiyama I."/>
            <person name="Ito T."/>
            <person name="Fujiyama A."/>
            <person name="Inagaki F."/>
            <person name="Takami H."/>
        </authorList>
    </citation>
    <scope>NUCLEOTIDE SEQUENCE</scope>
    <source>
        <strain evidence="6">Expedition CK06-06</strain>
    </source>
</reference>
<dbReference type="InterPro" id="IPR036188">
    <property type="entry name" value="FAD/NAD-bd_sf"/>
</dbReference>
<protein>
    <recommendedName>
        <fullName evidence="7">FAD dependent oxidoreductase domain-containing protein</fullName>
    </recommendedName>
</protein>
<evidence type="ECO:0008006" key="7">
    <source>
        <dbReference type="Google" id="ProtNLM"/>
    </source>
</evidence>
<name>X1QWV0_9ZZZZ</name>
<evidence type="ECO:0000313" key="6">
    <source>
        <dbReference type="EMBL" id="GAI72753.1"/>
    </source>
</evidence>
<evidence type="ECO:0000256" key="2">
    <source>
        <dbReference type="ARBA" id="ARBA00022723"/>
    </source>
</evidence>
<dbReference type="PANTHER" id="PTHR43498:SF1">
    <property type="entry name" value="COB--COM HETERODISULFIDE REDUCTASE IRON-SULFUR SUBUNIT A"/>
    <property type="match status" value="1"/>
</dbReference>
<keyword evidence="4" id="KW-0408">Iron</keyword>
<proteinExistence type="predicted"/>
<accession>X1QWV0</accession>
<keyword evidence="5" id="KW-0411">Iron-sulfur</keyword>
<comment type="caution">
    <text evidence="6">The sequence shown here is derived from an EMBL/GenBank/DDBJ whole genome shotgun (WGS) entry which is preliminary data.</text>
</comment>
<evidence type="ECO:0000256" key="4">
    <source>
        <dbReference type="ARBA" id="ARBA00023004"/>
    </source>
</evidence>
<keyword evidence="3" id="KW-0560">Oxidoreductase</keyword>
<organism evidence="6">
    <name type="scientific">marine sediment metagenome</name>
    <dbReference type="NCBI Taxonomy" id="412755"/>
    <lineage>
        <taxon>unclassified sequences</taxon>
        <taxon>metagenomes</taxon>
        <taxon>ecological metagenomes</taxon>
    </lineage>
</organism>
<evidence type="ECO:0000256" key="3">
    <source>
        <dbReference type="ARBA" id="ARBA00023002"/>
    </source>
</evidence>
<dbReference type="GO" id="GO:0051539">
    <property type="term" value="F:4 iron, 4 sulfur cluster binding"/>
    <property type="evidence" value="ECO:0007669"/>
    <property type="project" value="UniProtKB-KW"/>
</dbReference>
<dbReference type="PANTHER" id="PTHR43498">
    <property type="entry name" value="FERREDOXIN:COB-COM HETERODISULFIDE REDUCTASE SUBUNIT A"/>
    <property type="match status" value="1"/>
</dbReference>
<dbReference type="SUPFAM" id="SSF51905">
    <property type="entry name" value="FAD/NAD(P)-binding domain"/>
    <property type="match status" value="1"/>
</dbReference>
<dbReference type="InterPro" id="IPR039650">
    <property type="entry name" value="HdrA-like"/>
</dbReference>
<gene>
    <name evidence="6" type="ORF">S12H4_04337</name>
</gene>
<evidence type="ECO:0000256" key="1">
    <source>
        <dbReference type="ARBA" id="ARBA00022485"/>
    </source>
</evidence>
<dbReference type="AlphaFoldDB" id="X1QWV0"/>
<dbReference type="GO" id="GO:0016491">
    <property type="term" value="F:oxidoreductase activity"/>
    <property type="evidence" value="ECO:0007669"/>
    <property type="project" value="UniProtKB-KW"/>
</dbReference>
<dbReference type="EMBL" id="BARW01001325">
    <property type="protein sequence ID" value="GAI72753.1"/>
    <property type="molecule type" value="Genomic_DNA"/>
</dbReference>
<sequence length="334" mass="37052">MLDEAGVKMLMHTLAVKPVVENDVIRGIIIENKSGRQAILAKRVIDCTGDGDIAARSGAPYEKGRKKDGLMPSVSLLFHLHNERALEDLPATPIGGIFLLSPLMKKTARKAGIRYKLPYDVAFLVPMPVSSRKLLVNLAHVKNIDGTKAEDLTRAHIILRRQIMEATELLRYNPYFSSAYVASTGTQVYVRETRRIVGEYYITEEDALQGKHYDDAITSCRYMIDVHPLDATESGRYENHPPFDIPYRSLVPLKIDNLLMAGRCISCDRVSQSALRIGGTCMSTGEAAGSAAAISIQEKVKPRELDGKLVRQALENRGVVIRPEKSSVPEKCMF</sequence>
<keyword evidence="1" id="KW-0004">4Fe-4S</keyword>
<keyword evidence="2" id="KW-0479">Metal-binding</keyword>
<evidence type="ECO:0000256" key="5">
    <source>
        <dbReference type="ARBA" id="ARBA00023014"/>
    </source>
</evidence>
<dbReference type="Pfam" id="PF12831">
    <property type="entry name" value="FAD_oxidored"/>
    <property type="match status" value="1"/>
</dbReference>